<feature type="signal peptide" evidence="1">
    <location>
        <begin position="1"/>
        <end position="20"/>
    </location>
</feature>
<dbReference type="Pfam" id="PF13577">
    <property type="entry name" value="SnoaL_4"/>
    <property type="match status" value="1"/>
</dbReference>
<dbReference type="OrthoDB" id="5464938at2"/>
<keyword evidence="1" id="KW-0732">Signal</keyword>
<gene>
    <name evidence="3" type="ORF">CLV88_10695</name>
</gene>
<evidence type="ECO:0000259" key="2">
    <source>
        <dbReference type="Pfam" id="PF13577"/>
    </source>
</evidence>
<dbReference type="EMBL" id="PYGJ01000006">
    <property type="protein sequence ID" value="PSL19383.1"/>
    <property type="molecule type" value="Genomic_DNA"/>
</dbReference>
<evidence type="ECO:0000313" key="4">
    <source>
        <dbReference type="Proteomes" id="UP000240418"/>
    </source>
</evidence>
<name>A0A2P8FCE4_9RHOB</name>
<keyword evidence="4" id="KW-1185">Reference proteome</keyword>
<dbReference type="InterPro" id="IPR032710">
    <property type="entry name" value="NTF2-like_dom_sf"/>
</dbReference>
<dbReference type="CDD" id="cd00531">
    <property type="entry name" value="NTF2_like"/>
    <property type="match status" value="1"/>
</dbReference>
<feature type="chain" id="PRO_5015137596" evidence="1">
    <location>
        <begin position="21"/>
        <end position="180"/>
    </location>
</feature>
<reference evidence="3 4" key="1">
    <citation type="submission" date="2018-03" db="EMBL/GenBank/DDBJ databases">
        <title>Genomic Encyclopedia of Archaeal and Bacterial Type Strains, Phase II (KMG-II): from individual species to whole genera.</title>
        <authorList>
            <person name="Goeker M."/>
        </authorList>
    </citation>
    <scope>NUCLEOTIDE SEQUENCE [LARGE SCALE GENOMIC DNA]</scope>
    <source>
        <strain evidence="3 4">DSM 100673</strain>
    </source>
</reference>
<sequence>MKNYLTAAIFFVGTTSIAVAEISDEQQVLNTINNVGYYADQLNWEAVADQFHPKGAVLDYASYANASAGTSADLPTLLPEQIVGAWQTVLPGYDRTHHLMGTESVQVKGDVATTTANVYATHILENEGEDIWVFIGDYQHELVKTDDGWKITFMRANLRAQLGNENLPTLATERVAAGGN</sequence>
<evidence type="ECO:0000313" key="3">
    <source>
        <dbReference type="EMBL" id="PSL19383.1"/>
    </source>
</evidence>
<feature type="domain" description="SnoaL-like" evidence="2">
    <location>
        <begin position="21"/>
        <end position="155"/>
    </location>
</feature>
<comment type="caution">
    <text evidence="3">The sequence shown here is derived from an EMBL/GenBank/DDBJ whole genome shotgun (WGS) entry which is preliminary data.</text>
</comment>
<evidence type="ECO:0000256" key="1">
    <source>
        <dbReference type="SAM" id="SignalP"/>
    </source>
</evidence>
<dbReference type="RefSeq" id="WP_106608579.1">
    <property type="nucleotide sequence ID" value="NZ_PYGJ01000006.1"/>
</dbReference>
<organism evidence="3 4">
    <name type="scientific">Shimia abyssi</name>
    <dbReference type="NCBI Taxonomy" id="1662395"/>
    <lineage>
        <taxon>Bacteria</taxon>
        <taxon>Pseudomonadati</taxon>
        <taxon>Pseudomonadota</taxon>
        <taxon>Alphaproteobacteria</taxon>
        <taxon>Rhodobacterales</taxon>
        <taxon>Roseobacteraceae</taxon>
    </lineage>
</organism>
<accession>A0A2P8FCE4</accession>
<dbReference type="Proteomes" id="UP000240418">
    <property type="component" value="Unassembled WGS sequence"/>
</dbReference>
<proteinExistence type="predicted"/>
<protein>
    <submittedName>
        <fullName evidence="3">SnoaL-like protein</fullName>
    </submittedName>
</protein>
<dbReference type="InterPro" id="IPR037401">
    <property type="entry name" value="SnoaL-like"/>
</dbReference>
<dbReference type="SUPFAM" id="SSF54427">
    <property type="entry name" value="NTF2-like"/>
    <property type="match status" value="1"/>
</dbReference>
<dbReference type="Gene3D" id="3.10.450.50">
    <property type="match status" value="1"/>
</dbReference>
<dbReference type="AlphaFoldDB" id="A0A2P8FCE4"/>